<accession>A0AAN8C1I0</accession>
<proteinExistence type="predicted"/>
<feature type="compositionally biased region" description="Polar residues" evidence="1">
    <location>
        <begin position="103"/>
        <end position="116"/>
    </location>
</feature>
<keyword evidence="3" id="KW-1185">Reference proteome</keyword>
<feature type="compositionally biased region" description="Basic and acidic residues" evidence="1">
    <location>
        <begin position="141"/>
        <end position="150"/>
    </location>
</feature>
<evidence type="ECO:0000313" key="2">
    <source>
        <dbReference type="EMBL" id="KAK5895571.1"/>
    </source>
</evidence>
<feature type="compositionally biased region" description="Polar residues" evidence="1">
    <location>
        <begin position="1"/>
        <end position="17"/>
    </location>
</feature>
<organism evidence="2 3">
    <name type="scientific">Champsocephalus gunnari</name>
    <name type="common">Mackerel icefish</name>
    <dbReference type="NCBI Taxonomy" id="52237"/>
    <lineage>
        <taxon>Eukaryota</taxon>
        <taxon>Metazoa</taxon>
        <taxon>Chordata</taxon>
        <taxon>Craniata</taxon>
        <taxon>Vertebrata</taxon>
        <taxon>Euteleostomi</taxon>
        <taxon>Actinopterygii</taxon>
        <taxon>Neopterygii</taxon>
        <taxon>Teleostei</taxon>
        <taxon>Neoteleostei</taxon>
        <taxon>Acanthomorphata</taxon>
        <taxon>Eupercaria</taxon>
        <taxon>Perciformes</taxon>
        <taxon>Notothenioidei</taxon>
        <taxon>Channichthyidae</taxon>
        <taxon>Champsocephalus</taxon>
    </lineage>
</organism>
<dbReference type="Proteomes" id="UP001331515">
    <property type="component" value="Unassembled WGS sequence"/>
</dbReference>
<reference evidence="2 3" key="1">
    <citation type="journal article" date="2023" name="Mol. Biol. Evol.">
        <title>Genomics of Secondarily Temperate Adaptation in the Only Non-Antarctic Icefish.</title>
        <authorList>
            <person name="Rivera-Colon A.G."/>
            <person name="Rayamajhi N."/>
            <person name="Minhas B.F."/>
            <person name="Madrigal G."/>
            <person name="Bilyk K.T."/>
            <person name="Yoon V."/>
            <person name="Hune M."/>
            <person name="Gregory S."/>
            <person name="Cheng C.H.C."/>
            <person name="Catchen J.M."/>
        </authorList>
    </citation>
    <scope>NUCLEOTIDE SEQUENCE [LARGE SCALE GENOMIC DNA]</scope>
    <source>
        <tissue evidence="2">White muscle</tissue>
    </source>
</reference>
<evidence type="ECO:0000313" key="3">
    <source>
        <dbReference type="Proteomes" id="UP001331515"/>
    </source>
</evidence>
<feature type="compositionally biased region" description="Basic and acidic residues" evidence="1">
    <location>
        <begin position="167"/>
        <end position="177"/>
    </location>
</feature>
<gene>
    <name evidence="2" type="ORF">CgunFtcFv8_009254</name>
</gene>
<name>A0AAN8C1I0_CHAGU</name>
<sequence length="177" mass="18335">MAQITSEGAEQDSQPTSNQNGTGETAETGNEGQAVPDPKQEPGDNNENRAGMDASGRGVAAEDGDSLSSVSDADKETALPNKNPDNDGGEPDGKLSEPGKSPAQGSLASSTDSAQEGSRVLRQEQREGESVSSSSPAHRTKSTEKAEHGTKRAASMEGTSSIGEPLSRMDSEDRYVK</sequence>
<feature type="region of interest" description="Disordered" evidence="1">
    <location>
        <begin position="1"/>
        <end position="177"/>
    </location>
</feature>
<dbReference type="AlphaFoldDB" id="A0AAN8C1I0"/>
<dbReference type="EMBL" id="JAURVH010001534">
    <property type="protein sequence ID" value="KAK5895571.1"/>
    <property type="molecule type" value="Genomic_DNA"/>
</dbReference>
<protein>
    <submittedName>
        <fullName evidence="2">Uncharacterized protein</fullName>
    </submittedName>
</protein>
<evidence type="ECO:0000256" key="1">
    <source>
        <dbReference type="SAM" id="MobiDB-lite"/>
    </source>
</evidence>
<feature type="compositionally biased region" description="Basic and acidic residues" evidence="1">
    <location>
        <begin position="119"/>
        <end position="129"/>
    </location>
</feature>
<comment type="caution">
    <text evidence="2">The sequence shown here is derived from an EMBL/GenBank/DDBJ whole genome shotgun (WGS) entry which is preliminary data.</text>
</comment>
<feature type="compositionally biased region" description="Low complexity" evidence="1">
    <location>
        <begin position="18"/>
        <end position="34"/>
    </location>
</feature>